<dbReference type="GO" id="GO:0044874">
    <property type="term" value="P:lipoprotein localization to outer membrane"/>
    <property type="evidence" value="ECO:0007669"/>
    <property type="project" value="TreeGrafter"/>
</dbReference>
<feature type="transmembrane region" description="Helical" evidence="6">
    <location>
        <begin position="276"/>
        <end position="295"/>
    </location>
</feature>
<dbReference type="InterPro" id="IPR003838">
    <property type="entry name" value="ABC3_permease_C"/>
</dbReference>
<feature type="transmembrane region" description="Helical" evidence="6">
    <location>
        <begin position="27"/>
        <end position="48"/>
    </location>
</feature>
<name>A0A7H1KNT7_9EURY</name>
<feature type="transmembrane region" description="Helical" evidence="6">
    <location>
        <begin position="316"/>
        <end position="349"/>
    </location>
</feature>
<keyword evidence="2" id="KW-1003">Cell membrane</keyword>
<comment type="subcellular location">
    <subcellularLocation>
        <location evidence="1">Cell membrane</location>
        <topology evidence="1">Multi-pass membrane protein</topology>
    </subcellularLocation>
</comment>
<proteinExistence type="predicted"/>
<evidence type="ECO:0000259" key="8">
    <source>
        <dbReference type="Pfam" id="PF12704"/>
    </source>
</evidence>
<evidence type="ECO:0000256" key="4">
    <source>
        <dbReference type="ARBA" id="ARBA00022989"/>
    </source>
</evidence>
<dbReference type="Pfam" id="PF12704">
    <property type="entry name" value="MacB_PCD"/>
    <property type="match status" value="1"/>
</dbReference>
<feature type="domain" description="MacB-like periplasmic core" evidence="8">
    <location>
        <begin position="27"/>
        <end position="233"/>
    </location>
</feature>
<keyword evidence="3 6" id="KW-0812">Transmembrane</keyword>
<evidence type="ECO:0000256" key="2">
    <source>
        <dbReference type="ARBA" id="ARBA00022475"/>
    </source>
</evidence>
<dbReference type="InterPro" id="IPR051447">
    <property type="entry name" value="Lipoprotein-release_system"/>
</dbReference>
<dbReference type="Pfam" id="PF02687">
    <property type="entry name" value="FtsX"/>
    <property type="match status" value="1"/>
</dbReference>
<evidence type="ECO:0008006" key="10">
    <source>
        <dbReference type="Google" id="ProtNLM"/>
    </source>
</evidence>
<evidence type="ECO:0000256" key="5">
    <source>
        <dbReference type="ARBA" id="ARBA00023136"/>
    </source>
</evidence>
<protein>
    <recommendedName>
        <fullName evidence="10">ABC3 transporter permease protein domain-containing protein</fullName>
    </recommendedName>
</protein>
<dbReference type="AlphaFoldDB" id="A0A7H1KNT7"/>
<accession>A0A7H1KNT7</accession>
<dbReference type="PANTHER" id="PTHR30489:SF0">
    <property type="entry name" value="LIPOPROTEIN-RELEASING SYSTEM TRANSMEMBRANE PROTEIN LOLE"/>
    <property type="match status" value="1"/>
</dbReference>
<dbReference type="GO" id="GO:0098797">
    <property type="term" value="C:plasma membrane protein complex"/>
    <property type="evidence" value="ECO:0007669"/>
    <property type="project" value="TreeGrafter"/>
</dbReference>
<sequence length="403" mass="44147">MTSTTTELKVSAFLAYKFIAKGNRGTTLLTILIMALAFVNLMFTTSVFDGMGDATEKQVIDTLYSNIVIEPKDEETYIKNPDSVVKRIINVPGVTGTSAQYVAGATIAYEEQSGAWSIRAVDPDDEQTVSLVPDMMVEGEYLSKYDTREIIIGKEIAGGHGGSLEHTSLGGVVVGDTLEVTFTNGVRREYRLKGVFDTNFIQANQLAYITEKEMESVLGIHDMASHILVKTDTKGEEDRYIKQFVELGVHEDIKPWTVYAGIVATLTQSFDVLNTLTGAIGFFVAGVTIFIVIYVSTVSKRRQMGILRAIGIKESIIVRSYVFQAVFFAVCGCIAGLVIMFAILVPYFIKHPMVFPMGNVTLLIEQKAAITRSAGLIISAAIAGFLPSWRAVRETILDAIWGD</sequence>
<evidence type="ECO:0000256" key="6">
    <source>
        <dbReference type="SAM" id="Phobius"/>
    </source>
</evidence>
<evidence type="ECO:0000256" key="1">
    <source>
        <dbReference type="ARBA" id="ARBA00004651"/>
    </source>
</evidence>
<feature type="domain" description="ABC3 transporter permease C-terminal" evidence="7">
    <location>
        <begin position="279"/>
        <end position="395"/>
    </location>
</feature>
<evidence type="ECO:0000256" key="3">
    <source>
        <dbReference type="ARBA" id="ARBA00022692"/>
    </source>
</evidence>
<evidence type="ECO:0000313" key="9">
    <source>
        <dbReference type="EMBL" id="QNT35601.1"/>
    </source>
</evidence>
<dbReference type="PANTHER" id="PTHR30489">
    <property type="entry name" value="LIPOPROTEIN-RELEASING SYSTEM TRANSMEMBRANE PROTEIN LOLE"/>
    <property type="match status" value="1"/>
</dbReference>
<evidence type="ECO:0000259" key="7">
    <source>
        <dbReference type="Pfam" id="PF02687"/>
    </source>
</evidence>
<dbReference type="EMBL" id="MT776527">
    <property type="protein sequence ID" value="QNT35601.1"/>
    <property type="molecule type" value="Genomic_DNA"/>
</dbReference>
<keyword evidence="5 6" id="KW-0472">Membrane</keyword>
<dbReference type="InterPro" id="IPR025857">
    <property type="entry name" value="MacB_PCD"/>
</dbReference>
<feature type="transmembrane region" description="Helical" evidence="6">
    <location>
        <begin position="369"/>
        <end position="386"/>
    </location>
</feature>
<reference evidence="9" key="1">
    <citation type="submission" date="2020-07" db="EMBL/GenBank/DDBJ databases">
        <title>Unique genomic features of the anaerobic methanotrophic archaea.</title>
        <authorList>
            <person name="Chadwick G.L."/>
            <person name="Skennerton C.T."/>
            <person name="Laso-Perez R."/>
            <person name="Leu A.O."/>
            <person name="Speth D.R."/>
            <person name="Yu H."/>
            <person name="Morgan-Lang C."/>
            <person name="Hatzenpichler R."/>
            <person name="Goudeau D."/>
            <person name="Malmstrom R."/>
            <person name="Brazelton W.J."/>
            <person name="Woyke T."/>
            <person name="Hallam S.J."/>
            <person name="Tyson G.W."/>
            <person name="Wegener G."/>
            <person name="Boetius A."/>
            <person name="Orphan V."/>
        </authorList>
    </citation>
    <scope>NUCLEOTIDE SEQUENCE</scope>
</reference>
<keyword evidence="4 6" id="KW-1133">Transmembrane helix</keyword>
<gene>
    <name evidence="9" type="ORF">BFFPPMPJ_00006</name>
</gene>
<organism evidence="9">
    <name type="scientific">uncultured Methanosarcinales archaeon</name>
    <dbReference type="NCBI Taxonomy" id="183757"/>
    <lineage>
        <taxon>Archaea</taxon>
        <taxon>Methanobacteriati</taxon>
        <taxon>Methanobacteriota</taxon>
        <taxon>Stenosarchaea group</taxon>
        <taxon>Methanomicrobia</taxon>
        <taxon>Methanosarcinales</taxon>
        <taxon>environmental samples</taxon>
    </lineage>
</organism>